<keyword evidence="2" id="KW-1133">Transmembrane helix</keyword>
<evidence type="ECO:0000256" key="1">
    <source>
        <dbReference type="SAM" id="MobiDB-lite"/>
    </source>
</evidence>
<feature type="transmembrane region" description="Helical" evidence="2">
    <location>
        <begin position="113"/>
        <end position="134"/>
    </location>
</feature>
<keyword evidence="2" id="KW-0472">Membrane</keyword>
<protein>
    <recommendedName>
        <fullName evidence="5">TrbL/VirB6 plasmid conjugal transfer protein</fullName>
    </recommendedName>
</protein>
<keyword evidence="2" id="KW-0812">Transmembrane</keyword>
<evidence type="ECO:0000256" key="2">
    <source>
        <dbReference type="SAM" id="Phobius"/>
    </source>
</evidence>
<dbReference type="EMBL" id="SJKD01000019">
    <property type="protein sequence ID" value="TCC33897.1"/>
    <property type="molecule type" value="Genomic_DNA"/>
</dbReference>
<dbReference type="OrthoDB" id="3694109at2"/>
<feature type="transmembrane region" description="Helical" evidence="2">
    <location>
        <begin position="304"/>
        <end position="324"/>
    </location>
</feature>
<reference evidence="3 4" key="1">
    <citation type="submission" date="2019-02" db="EMBL/GenBank/DDBJ databases">
        <title>Kribbella capetownensis sp. nov. and Kribbella speibonae sp. nov., isolated from soil.</title>
        <authorList>
            <person name="Curtis S.M."/>
            <person name="Norton I."/>
            <person name="Everest G.J."/>
            <person name="Meyers P.R."/>
        </authorList>
    </citation>
    <scope>NUCLEOTIDE SEQUENCE [LARGE SCALE GENOMIC DNA]</scope>
    <source>
        <strain evidence="3 4">YM53</strain>
    </source>
</reference>
<feature type="compositionally biased region" description="Low complexity" evidence="1">
    <location>
        <begin position="359"/>
        <end position="386"/>
    </location>
</feature>
<feature type="compositionally biased region" description="Low complexity" evidence="1">
    <location>
        <begin position="451"/>
        <end position="464"/>
    </location>
</feature>
<organism evidence="3 4">
    <name type="scientific">Kribbella capetownensis</name>
    <dbReference type="NCBI Taxonomy" id="1572659"/>
    <lineage>
        <taxon>Bacteria</taxon>
        <taxon>Bacillati</taxon>
        <taxon>Actinomycetota</taxon>
        <taxon>Actinomycetes</taxon>
        <taxon>Propionibacteriales</taxon>
        <taxon>Kribbellaceae</taxon>
        <taxon>Kribbella</taxon>
    </lineage>
</organism>
<feature type="compositionally biased region" description="Gly residues" evidence="1">
    <location>
        <begin position="342"/>
        <end position="358"/>
    </location>
</feature>
<feature type="transmembrane region" description="Helical" evidence="2">
    <location>
        <begin position="177"/>
        <end position="198"/>
    </location>
</feature>
<sequence length="474" mass="46460">MAGRLMLPLIPSPGDWASNQASQIAANWLVDLAGKTGQSAQVFIEKSATFWVTGIKTPQLTTATSQDAYAPASTVGYLWSHLHWYVSALAIFSIIFAAGKMAWQRNGAPARELLQSILTLVVVSGAGVAAISLLTTAGDETASYILKDATKTPDGQPTTFQTAFGAMFSQPAATAQTAVLLIVLYGLILISTFVQIALLLVRGGMLFLLAGVLPLAAAATNTETGRQWFRKSVAWAVAFILYKPVAAIVYATAFQLTREGSAGTASGALAPASGDQVLKVVTGLVMCLLAVFALPALMRFTSPAVAAVAGGSGGAVATLGGALGMGAKAAMGRSAGSSSSSAGGGRSGGSGGGRGGGAESATGSKAAGSRPAGSGSSQAAGKTAAKGAGGGPAGMVAAAVAQGIKTGPKAANSAVNNSGGDSSAGASTAKTTASGGGSGAARPGPQQPVAGSTGRGTPPSSPSTKEGPSGGKRK</sequence>
<feature type="region of interest" description="Disordered" evidence="1">
    <location>
        <begin position="334"/>
        <end position="393"/>
    </location>
</feature>
<evidence type="ECO:0000313" key="4">
    <source>
        <dbReference type="Proteomes" id="UP000293342"/>
    </source>
</evidence>
<feature type="compositionally biased region" description="Low complexity" evidence="1">
    <location>
        <begin position="410"/>
        <end position="433"/>
    </location>
</feature>
<name>A0A4R0IM59_9ACTN</name>
<dbReference type="RefSeq" id="WP_131519384.1">
    <property type="nucleotide sequence ID" value="NZ_SJKD01000019.1"/>
</dbReference>
<dbReference type="Pfam" id="PF19590">
    <property type="entry name" value="TrbL_3"/>
    <property type="match status" value="1"/>
</dbReference>
<feature type="transmembrane region" description="Helical" evidence="2">
    <location>
        <begin position="233"/>
        <end position="256"/>
    </location>
</feature>
<gene>
    <name evidence="3" type="ORF">E0H75_42330</name>
</gene>
<dbReference type="AlphaFoldDB" id="A0A4R0IM59"/>
<accession>A0A4R0IM59</accession>
<evidence type="ECO:0000313" key="3">
    <source>
        <dbReference type="EMBL" id="TCC33897.1"/>
    </source>
</evidence>
<comment type="caution">
    <text evidence="3">The sequence shown here is derived from an EMBL/GenBank/DDBJ whole genome shotgun (WGS) entry which is preliminary data.</text>
</comment>
<dbReference type="InterPro" id="IPR045782">
    <property type="entry name" value="TrbL_3"/>
</dbReference>
<proteinExistence type="predicted"/>
<feature type="region of interest" description="Disordered" evidence="1">
    <location>
        <begin position="409"/>
        <end position="474"/>
    </location>
</feature>
<feature type="transmembrane region" description="Helical" evidence="2">
    <location>
        <begin position="205"/>
        <end position="221"/>
    </location>
</feature>
<keyword evidence="4" id="KW-1185">Reference proteome</keyword>
<dbReference type="Proteomes" id="UP000293342">
    <property type="component" value="Unassembled WGS sequence"/>
</dbReference>
<evidence type="ECO:0008006" key="5">
    <source>
        <dbReference type="Google" id="ProtNLM"/>
    </source>
</evidence>
<feature type="transmembrane region" description="Helical" evidence="2">
    <location>
        <begin position="82"/>
        <end position="101"/>
    </location>
</feature>
<feature type="transmembrane region" description="Helical" evidence="2">
    <location>
        <begin position="277"/>
        <end position="298"/>
    </location>
</feature>